<proteinExistence type="predicted"/>
<dbReference type="KEGG" id="bsen:DP114_16850"/>
<evidence type="ECO:0000313" key="2">
    <source>
        <dbReference type="Proteomes" id="UP000503129"/>
    </source>
</evidence>
<keyword evidence="2" id="KW-1185">Reference proteome</keyword>
<dbReference type="EMBL" id="CP030118">
    <property type="protein sequence ID" value="QDL09348.1"/>
    <property type="molecule type" value="Genomic_DNA"/>
</dbReference>
<sequence>MNMGIIEPLKDGFLEIIPEGEGSDYWHIAAIHINGEVFCPSPRIYPSTNVAFAKARRIFYWIYNHQIETQGLGCYCEELKITLWRQPKLHANQTDILHLVKQMSKS</sequence>
<evidence type="ECO:0000313" key="1">
    <source>
        <dbReference type="EMBL" id="QDL09348.1"/>
    </source>
</evidence>
<name>A0A856MF66_9CYAN</name>
<reference evidence="1 2" key="1">
    <citation type="submission" date="2018-06" db="EMBL/GenBank/DDBJ databases">
        <title>Comparative genomics of Brasilonema spp. strains.</title>
        <authorList>
            <person name="Alvarenga D.O."/>
            <person name="Fiore M.F."/>
            <person name="Varani A.M."/>
        </authorList>
    </citation>
    <scope>NUCLEOTIDE SEQUENCE [LARGE SCALE GENOMIC DNA]</scope>
    <source>
        <strain evidence="1 2">CENA114</strain>
    </source>
</reference>
<gene>
    <name evidence="1" type="ORF">DP114_16850</name>
</gene>
<protein>
    <submittedName>
        <fullName evidence="1">Uncharacterized protein</fullName>
    </submittedName>
</protein>
<organism evidence="1 2">
    <name type="scientific">Brasilonema sennae CENA114</name>
    <dbReference type="NCBI Taxonomy" id="415709"/>
    <lineage>
        <taxon>Bacteria</taxon>
        <taxon>Bacillati</taxon>
        <taxon>Cyanobacteriota</taxon>
        <taxon>Cyanophyceae</taxon>
        <taxon>Nostocales</taxon>
        <taxon>Scytonemataceae</taxon>
        <taxon>Brasilonema</taxon>
        <taxon>Bromeliae group (in: Brasilonema)</taxon>
    </lineage>
</organism>
<dbReference type="AlphaFoldDB" id="A0A856MF66"/>
<accession>A0A856MF66</accession>
<dbReference type="Proteomes" id="UP000503129">
    <property type="component" value="Chromosome"/>
</dbReference>